<gene>
    <name evidence="9" type="primary">glnE</name>
    <name evidence="9" type="ORF">G3M70_04265</name>
</gene>
<keyword evidence="4" id="KW-0067">ATP-binding</keyword>
<name>A0A7T0BUA5_9BACT</name>
<feature type="domain" description="PII-uridylyltransferase/Glutamine-synthetase adenylyltransferase" evidence="8">
    <location>
        <begin position="398"/>
        <end position="532"/>
    </location>
</feature>
<dbReference type="EC" id="2.7.7.89" evidence="9"/>
<dbReference type="Pfam" id="PF08335">
    <property type="entry name" value="GlnD_UR_UTase"/>
    <property type="match status" value="2"/>
</dbReference>
<evidence type="ECO:0000256" key="4">
    <source>
        <dbReference type="ARBA" id="ARBA00022840"/>
    </source>
</evidence>
<feature type="domain" description="Glutamate-ammonia ligase adenylyltransferase repeated" evidence="7">
    <location>
        <begin position="652"/>
        <end position="886"/>
    </location>
</feature>
<dbReference type="EMBL" id="CP048685">
    <property type="protein sequence ID" value="QPJ61142.1"/>
    <property type="molecule type" value="Genomic_DNA"/>
</dbReference>
<keyword evidence="3" id="KW-0547">Nucleotide-binding</keyword>
<dbReference type="SUPFAM" id="SSF81301">
    <property type="entry name" value="Nucleotidyltransferase"/>
    <property type="match status" value="2"/>
</dbReference>
<dbReference type="AlphaFoldDB" id="A0A7T0BUA5"/>
<dbReference type="KEGG" id="nli:G3M70_04265"/>
<dbReference type="GO" id="GO:0000820">
    <property type="term" value="P:regulation of glutamine family amino acid metabolic process"/>
    <property type="evidence" value="ECO:0007669"/>
    <property type="project" value="TreeGrafter"/>
</dbReference>
<dbReference type="PANTHER" id="PTHR30621">
    <property type="entry name" value="GLUTAMINE SYNTHETASE ADENYLYLTRANSFERASE"/>
    <property type="match status" value="1"/>
</dbReference>
<feature type="domain" description="PII-uridylyltransferase/Glutamine-synthetase adenylyltransferase" evidence="8">
    <location>
        <begin position="908"/>
        <end position="1051"/>
    </location>
</feature>
<dbReference type="CDD" id="cd05401">
    <property type="entry name" value="NT_GlnE_GlnD_like"/>
    <property type="match status" value="2"/>
</dbReference>
<keyword evidence="9" id="KW-0436">Ligase</keyword>
<dbReference type="InterPro" id="IPR013546">
    <property type="entry name" value="PII_UdlTrfase/GS_AdlTrfase"/>
</dbReference>
<accession>A0A7T0BUA5</accession>
<evidence type="ECO:0000256" key="6">
    <source>
        <dbReference type="ARBA" id="ARBA00023268"/>
    </source>
</evidence>
<protein>
    <submittedName>
        <fullName evidence="9">Bifunctional [glutamate--ammonia ligase]-adenylyl-L-tyrosine phosphorylase/[glutamate--ammonia-ligase] adenylyltransferase</fullName>
        <ecNumber evidence="9">2.7.7.42</ecNumber>
        <ecNumber evidence="9">2.7.7.89</ecNumber>
    </submittedName>
</protein>
<dbReference type="NCBIfam" id="NF008292">
    <property type="entry name" value="PRK11072.1"/>
    <property type="match status" value="1"/>
</dbReference>
<dbReference type="SUPFAM" id="SSF81593">
    <property type="entry name" value="Nucleotidyltransferase substrate binding subunit/domain"/>
    <property type="match status" value="2"/>
</dbReference>
<dbReference type="EC" id="2.7.7.42" evidence="9"/>
<feature type="domain" description="Glutamate-ammonia ligase adenylyltransferase repeated" evidence="7">
    <location>
        <begin position="109"/>
        <end position="364"/>
    </location>
</feature>
<organism evidence="9 10">
    <name type="scientific">Candidatus Nitronauta litoralis</name>
    <dbReference type="NCBI Taxonomy" id="2705533"/>
    <lineage>
        <taxon>Bacteria</taxon>
        <taxon>Pseudomonadati</taxon>
        <taxon>Nitrospinota/Tectimicrobiota group</taxon>
        <taxon>Nitrospinota</taxon>
        <taxon>Nitrospinia</taxon>
        <taxon>Nitrospinales</taxon>
        <taxon>Nitrospinaceae</taxon>
        <taxon>Candidatus Nitronauta</taxon>
    </lineage>
</organism>
<evidence type="ECO:0000256" key="5">
    <source>
        <dbReference type="ARBA" id="ARBA00022842"/>
    </source>
</evidence>
<dbReference type="InterPro" id="IPR043519">
    <property type="entry name" value="NT_sf"/>
</dbReference>
<sequence length="1060" mass="121452">MVKCFPMDWLEPLTNALYKNIEWEDSLKPLLERIGFEEPSKAWQQLLLISGHTSFQSRHPNFIPRLLSGLSTCYDADAALNNFLRLVDIIQDREHLYSQLTSSDHLLGALVTLFSGSQILSDTLLSRPAHIDWLSLPETLFQPKTKDVLYRDFYTLAGSDSLPSNTPTLLRQFKKREYIRIGLRDLMGRVTLQENVENLSDLADVCMQVAYEYSFEQLKNKYGVPFFVDEDDVEKESEFAILSMGKLGGRELNYSSDIDLIYIYTSSKGETRSLEPDQEVRSITSHEFHTRLGQMITKALHDITAEGSVFRVDLDLRPQGKSGEIANSLSRCETYYQSWGRTWERQAMIKARVSAGSEFLGKQFFEMITPFVYRRSLDFSAIKEVKDLKGKIDVDLAQKNKEKGHIKLGAGGIREIEFLVQAYQLLFGGRDKSLRSTSTLITLEQLRIRRFISDDEYTGLRDAYVFLRNLENRVQISFGLQTYHLPTEDKALDVLARKMGVTGDSREERIGALMDQYKTHTSFVNTMFTTLFDEEEEQEKAEQTLNEWGMRRDLESHFSEKLIEEYGFSEPERVFRFLKSLRDGPAKIPASEKSIRIFYEVLPNMLELSRRVPFPNSAIENLVKFIEVSQSRDMLLNLFHDNEKTLELFLILFGSGELLSSILIRQPSLMDVLMSPDSLYRYKTLPQLEQELSDRLGVCTDETARLLTLRRFKQAEELRIGIRYLIRETDLIATLEDLSRLADLYLQVSLDLAAEEVRLETGESFEDAGTFAVLGMGKLGGGELNFGSDLDVVFVYDEEENGSTAVTRYSSLAQKLYKYCAAMTPAGIAYKIDTDLRPEGNQGALILPLKGYEDYFKTRGRIWERQAMTRARFVAGNPEVGARFLKIAQDFTFSPRLDYGNLIEIARLRERMETELAQEEKKGKNVKLGFGGLADIEFAVQIIQLRHGEKSTALRSTNTLNALQNFSQMGIMDDREAAELRAGYLFLRNLECTLRLFSERSANCLPTETEPLAGIARMFGMEMRKGEERVAALIQEYDKKTGRVRELYRKIIDKKLRTAR</sequence>
<evidence type="ECO:0000313" key="10">
    <source>
        <dbReference type="Proteomes" id="UP000594688"/>
    </source>
</evidence>
<evidence type="ECO:0000256" key="2">
    <source>
        <dbReference type="ARBA" id="ARBA00022695"/>
    </source>
</evidence>
<dbReference type="GO" id="GO:0047388">
    <property type="term" value="F:[glutamine synthetase]-adenylyl-L-tyrosine phosphorylase activity"/>
    <property type="evidence" value="ECO:0007669"/>
    <property type="project" value="UniProtKB-EC"/>
</dbReference>
<dbReference type="GO" id="GO:0008882">
    <property type="term" value="F:[glutamate-ammonia-ligase] adenylyltransferase activity"/>
    <property type="evidence" value="ECO:0007669"/>
    <property type="project" value="UniProtKB-EC"/>
</dbReference>
<dbReference type="GO" id="GO:0016874">
    <property type="term" value="F:ligase activity"/>
    <property type="evidence" value="ECO:0007669"/>
    <property type="project" value="UniProtKB-KW"/>
</dbReference>
<keyword evidence="5" id="KW-0460">Magnesium</keyword>
<proteinExistence type="predicted"/>
<dbReference type="Gene3D" id="1.20.120.330">
    <property type="entry name" value="Nucleotidyltransferases domain 2"/>
    <property type="match status" value="2"/>
</dbReference>
<evidence type="ECO:0000259" key="8">
    <source>
        <dbReference type="Pfam" id="PF08335"/>
    </source>
</evidence>
<dbReference type="InterPro" id="IPR005190">
    <property type="entry name" value="GlnE_rpt_dom"/>
</dbReference>
<dbReference type="GO" id="GO:0005524">
    <property type="term" value="F:ATP binding"/>
    <property type="evidence" value="ECO:0007669"/>
    <property type="project" value="UniProtKB-KW"/>
</dbReference>
<keyword evidence="1 9" id="KW-0808">Transferase</keyword>
<evidence type="ECO:0000259" key="7">
    <source>
        <dbReference type="Pfam" id="PF03710"/>
    </source>
</evidence>
<dbReference type="GO" id="GO:0005829">
    <property type="term" value="C:cytosol"/>
    <property type="evidence" value="ECO:0007669"/>
    <property type="project" value="TreeGrafter"/>
</dbReference>
<keyword evidence="2 9" id="KW-0548">Nucleotidyltransferase</keyword>
<evidence type="ECO:0000256" key="1">
    <source>
        <dbReference type="ARBA" id="ARBA00022679"/>
    </source>
</evidence>
<dbReference type="Proteomes" id="UP000594688">
    <property type="component" value="Chromosome"/>
</dbReference>
<dbReference type="PANTHER" id="PTHR30621:SF0">
    <property type="entry name" value="BIFUNCTIONAL GLUTAMINE SYNTHETASE ADENYLYLTRANSFERASE_ADENYLYL-REMOVING ENZYME"/>
    <property type="match status" value="1"/>
</dbReference>
<dbReference type="Gene3D" id="3.30.460.10">
    <property type="entry name" value="Beta Polymerase, domain 2"/>
    <property type="match status" value="2"/>
</dbReference>
<reference evidence="9 10" key="1">
    <citation type="submission" date="2020-02" db="EMBL/GenBank/DDBJ databases">
        <title>Genomic and physiological characterization of two novel Nitrospinaceae genera.</title>
        <authorList>
            <person name="Mueller A.J."/>
            <person name="Jung M.-Y."/>
            <person name="Strachan C.R."/>
            <person name="Herbold C.W."/>
            <person name="Kirkegaard R.H."/>
            <person name="Daims H."/>
        </authorList>
    </citation>
    <scope>NUCLEOTIDE SEQUENCE [LARGE SCALE GENOMIC DNA]</scope>
    <source>
        <strain evidence="9">EB</strain>
    </source>
</reference>
<evidence type="ECO:0000256" key="3">
    <source>
        <dbReference type="ARBA" id="ARBA00022741"/>
    </source>
</evidence>
<keyword evidence="6" id="KW-0511">Multifunctional enzyme</keyword>
<evidence type="ECO:0000313" key="9">
    <source>
        <dbReference type="EMBL" id="QPJ61142.1"/>
    </source>
</evidence>
<dbReference type="InterPro" id="IPR023057">
    <property type="entry name" value="GlnE"/>
</dbReference>
<dbReference type="Pfam" id="PF03710">
    <property type="entry name" value="GlnE"/>
    <property type="match status" value="2"/>
</dbReference>